<evidence type="ECO:0000256" key="1">
    <source>
        <dbReference type="ARBA" id="ARBA00022618"/>
    </source>
</evidence>
<dbReference type="Pfam" id="PF04049">
    <property type="entry name" value="ANAPC8"/>
    <property type="match status" value="1"/>
</dbReference>
<dbReference type="InterPro" id="IPR011990">
    <property type="entry name" value="TPR-like_helical_dom_sf"/>
</dbReference>
<dbReference type="InterPro" id="IPR007192">
    <property type="entry name" value="APC8"/>
</dbReference>
<evidence type="ECO:0000256" key="6">
    <source>
        <dbReference type="ARBA" id="ARBA00023306"/>
    </source>
</evidence>
<keyword evidence="11" id="KW-1185">Reference proteome</keyword>
<dbReference type="Pfam" id="PF13181">
    <property type="entry name" value="TPR_8"/>
    <property type="match status" value="1"/>
</dbReference>
<gene>
    <name evidence="10" type="ORF">FB45DRAFT_779951</name>
</gene>
<evidence type="ECO:0000259" key="9">
    <source>
        <dbReference type="Pfam" id="PF04049"/>
    </source>
</evidence>
<feature type="repeat" description="TPR" evidence="7">
    <location>
        <begin position="389"/>
        <end position="422"/>
    </location>
</feature>
<dbReference type="GO" id="GO:0016567">
    <property type="term" value="P:protein ubiquitination"/>
    <property type="evidence" value="ECO:0007669"/>
    <property type="project" value="TreeGrafter"/>
</dbReference>
<comment type="caution">
    <text evidence="10">The sequence shown here is derived from an EMBL/GenBank/DDBJ whole genome shotgun (WGS) entry which is preliminary data.</text>
</comment>
<evidence type="ECO:0000256" key="3">
    <source>
        <dbReference type="ARBA" id="ARBA00022776"/>
    </source>
</evidence>
<feature type="repeat" description="TPR" evidence="7">
    <location>
        <begin position="355"/>
        <end position="388"/>
    </location>
</feature>
<dbReference type="Pfam" id="PF13432">
    <property type="entry name" value="TPR_16"/>
    <property type="match status" value="1"/>
</dbReference>
<evidence type="ECO:0000313" key="11">
    <source>
        <dbReference type="Proteomes" id="UP001221142"/>
    </source>
</evidence>
<proteinExistence type="predicted"/>
<evidence type="ECO:0000313" key="10">
    <source>
        <dbReference type="EMBL" id="KAJ7650735.1"/>
    </source>
</evidence>
<dbReference type="Proteomes" id="UP001221142">
    <property type="component" value="Unassembled WGS sequence"/>
</dbReference>
<feature type="region of interest" description="Disordered" evidence="8">
    <location>
        <begin position="1"/>
        <end position="23"/>
    </location>
</feature>
<accession>A0AAD7CJW9</accession>
<dbReference type="SUPFAM" id="SSF48452">
    <property type="entry name" value="TPR-like"/>
    <property type="match status" value="2"/>
</dbReference>
<evidence type="ECO:0000256" key="7">
    <source>
        <dbReference type="PROSITE-ProRule" id="PRU00339"/>
    </source>
</evidence>
<dbReference type="SMART" id="SM00028">
    <property type="entry name" value="TPR"/>
    <property type="match status" value="4"/>
</dbReference>
<evidence type="ECO:0000256" key="8">
    <source>
        <dbReference type="SAM" id="MobiDB-lite"/>
    </source>
</evidence>
<feature type="repeat" description="TPR" evidence="7">
    <location>
        <begin position="321"/>
        <end position="354"/>
    </location>
</feature>
<dbReference type="GO" id="GO:0045842">
    <property type="term" value="P:positive regulation of mitotic metaphase/anaphase transition"/>
    <property type="evidence" value="ECO:0007669"/>
    <property type="project" value="TreeGrafter"/>
</dbReference>
<dbReference type="PROSITE" id="PS50005">
    <property type="entry name" value="TPR"/>
    <property type="match status" value="3"/>
</dbReference>
<dbReference type="Gene3D" id="1.25.40.10">
    <property type="entry name" value="Tetratricopeptide repeat domain"/>
    <property type="match status" value="2"/>
</dbReference>
<keyword evidence="6" id="KW-0131">Cell cycle</keyword>
<dbReference type="PANTHER" id="PTHR12558:SF10">
    <property type="entry name" value="CELL DIVISION CYCLE PROTEIN 23 HOMOLOG"/>
    <property type="match status" value="1"/>
</dbReference>
<reference evidence="10" key="1">
    <citation type="submission" date="2023-03" db="EMBL/GenBank/DDBJ databases">
        <title>Massive genome expansion in bonnet fungi (Mycena s.s.) driven by repeated elements and novel gene families across ecological guilds.</title>
        <authorList>
            <consortium name="Lawrence Berkeley National Laboratory"/>
            <person name="Harder C.B."/>
            <person name="Miyauchi S."/>
            <person name="Viragh M."/>
            <person name="Kuo A."/>
            <person name="Thoen E."/>
            <person name="Andreopoulos B."/>
            <person name="Lu D."/>
            <person name="Skrede I."/>
            <person name="Drula E."/>
            <person name="Henrissat B."/>
            <person name="Morin E."/>
            <person name="Kohler A."/>
            <person name="Barry K."/>
            <person name="LaButti K."/>
            <person name="Morin E."/>
            <person name="Salamov A."/>
            <person name="Lipzen A."/>
            <person name="Mereny Z."/>
            <person name="Hegedus B."/>
            <person name="Baldrian P."/>
            <person name="Stursova M."/>
            <person name="Weitz H."/>
            <person name="Taylor A."/>
            <person name="Grigoriev I.V."/>
            <person name="Nagy L.G."/>
            <person name="Martin F."/>
            <person name="Kauserud H."/>
        </authorList>
    </citation>
    <scope>NUCLEOTIDE SEQUENCE</scope>
    <source>
        <strain evidence="10">9284</strain>
    </source>
</reference>
<evidence type="ECO:0000256" key="5">
    <source>
        <dbReference type="ARBA" id="ARBA00022803"/>
    </source>
</evidence>
<evidence type="ECO:0000256" key="2">
    <source>
        <dbReference type="ARBA" id="ARBA00022737"/>
    </source>
</evidence>
<keyword evidence="2" id="KW-0677">Repeat</keyword>
<dbReference type="EMBL" id="JARKIF010000001">
    <property type="protein sequence ID" value="KAJ7650735.1"/>
    <property type="molecule type" value="Genomic_DNA"/>
</dbReference>
<sequence>MDSEDMPDIQSVDAQMVSELRQTSKEAHERGLVAAARWSLDLLRSLTEERRSKPIPKPELVDPTVEQLREEETFELARKFVDEKQHARAVTVLDGLDSDRAVFLRVYCLYIVGEKKALRDWHVMDGVRRQLPTPVNPQIIELYHLIEDATDPWLVFLKALFLFRLSRITEAVECVLLSLASLPWNWSAWTLLGDCIHEPSQLATHLDNIALPAYHPAFQLFLVYMVAALRGTTLSELAVCDALLTSPYFPTSLWIMSLRARVLYSLHKHRDAEDQFDTILAMEPYRIDSLDVFADILFMMDNKEKLAMLSQFFLVLNRDRPEVCYLVGCHYSLRNEHEKAIKHFRRATELDRTFGNAWGMMGMEYIELNNPQAAIESLRRGVDVNPRDFRAWSGLAKAYEMLGMQPYALYYRSKALKLRPDEPDAWEEHSHSLEAVGKLEEALSAMKNALIFTQMAPATSDIRPGQPHPMRMSIALRLSHLFSLTGDHTAAAYHAQSAVREGESGFQMPAMQLMGGPAVPQWGPNDYATYLKALVVCAEHQIRLPMGDWGRAKEYLERVLGGAMGVNYTIDEVTQAKASELLKFVRTKLQMRAASEAARLD</sequence>
<keyword evidence="1 10" id="KW-0132">Cell division</keyword>
<name>A0AAD7CJW9_9AGAR</name>
<dbReference type="InterPro" id="IPR019734">
    <property type="entry name" value="TPR_rpt"/>
</dbReference>
<dbReference type="AlphaFoldDB" id="A0AAD7CJW9"/>
<dbReference type="PANTHER" id="PTHR12558">
    <property type="entry name" value="CELL DIVISION CYCLE 16,23,27"/>
    <property type="match status" value="1"/>
</dbReference>
<dbReference type="GO" id="GO:0051301">
    <property type="term" value="P:cell division"/>
    <property type="evidence" value="ECO:0007669"/>
    <property type="project" value="UniProtKB-KW"/>
</dbReference>
<keyword evidence="5 7" id="KW-0802">TPR repeat</keyword>
<evidence type="ECO:0000256" key="4">
    <source>
        <dbReference type="ARBA" id="ARBA00022786"/>
    </source>
</evidence>
<dbReference type="GO" id="GO:0005680">
    <property type="term" value="C:anaphase-promoting complex"/>
    <property type="evidence" value="ECO:0007669"/>
    <property type="project" value="InterPro"/>
</dbReference>
<keyword evidence="3" id="KW-0498">Mitosis</keyword>
<feature type="domain" description="Cdc23" evidence="9">
    <location>
        <begin position="16"/>
        <end position="260"/>
    </location>
</feature>
<keyword evidence="4" id="KW-0833">Ubl conjugation pathway</keyword>
<protein>
    <submittedName>
        <fullName evidence="10">Cell division control protein 23</fullName>
    </submittedName>
</protein>
<organism evidence="10 11">
    <name type="scientific">Roridomyces roridus</name>
    <dbReference type="NCBI Taxonomy" id="1738132"/>
    <lineage>
        <taxon>Eukaryota</taxon>
        <taxon>Fungi</taxon>
        <taxon>Dikarya</taxon>
        <taxon>Basidiomycota</taxon>
        <taxon>Agaricomycotina</taxon>
        <taxon>Agaricomycetes</taxon>
        <taxon>Agaricomycetidae</taxon>
        <taxon>Agaricales</taxon>
        <taxon>Marasmiineae</taxon>
        <taxon>Mycenaceae</taxon>
        <taxon>Roridomyces</taxon>
    </lineage>
</organism>
<dbReference type="GO" id="GO:0031145">
    <property type="term" value="P:anaphase-promoting complex-dependent catabolic process"/>
    <property type="evidence" value="ECO:0007669"/>
    <property type="project" value="TreeGrafter"/>
</dbReference>